<accession>A0ABD6F2X8</accession>
<reference evidence="1 2" key="1">
    <citation type="submission" date="2024-08" db="EMBL/GenBank/DDBJ databases">
        <title>Gnathostoma spinigerum genome.</title>
        <authorList>
            <person name="Gonzalez-Bertolin B."/>
            <person name="Monzon S."/>
            <person name="Zaballos A."/>
            <person name="Jimenez P."/>
            <person name="Dekumyoy P."/>
            <person name="Varona S."/>
            <person name="Cuesta I."/>
            <person name="Sumanam S."/>
            <person name="Adisakwattana P."/>
            <person name="Gasser R.B."/>
            <person name="Hernandez-Gonzalez A."/>
            <person name="Young N.D."/>
            <person name="Perteguer M.J."/>
        </authorList>
    </citation>
    <scope>NUCLEOTIDE SEQUENCE [LARGE SCALE GENOMIC DNA]</scope>
    <source>
        <strain evidence="1">AL3</strain>
        <tissue evidence="1">Liver</tissue>
    </source>
</reference>
<proteinExistence type="predicted"/>
<evidence type="ECO:0000313" key="1">
    <source>
        <dbReference type="EMBL" id="MFH4984002.1"/>
    </source>
</evidence>
<keyword evidence="2" id="KW-1185">Reference proteome</keyword>
<comment type="caution">
    <text evidence="1">The sequence shown here is derived from an EMBL/GenBank/DDBJ whole genome shotgun (WGS) entry which is preliminary data.</text>
</comment>
<evidence type="ECO:0000313" key="2">
    <source>
        <dbReference type="Proteomes" id="UP001608902"/>
    </source>
</evidence>
<dbReference type="EMBL" id="JBGFUD010014812">
    <property type="protein sequence ID" value="MFH4984002.1"/>
    <property type="molecule type" value="Genomic_DNA"/>
</dbReference>
<dbReference type="Proteomes" id="UP001608902">
    <property type="component" value="Unassembled WGS sequence"/>
</dbReference>
<organism evidence="1 2">
    <name type="scientific">Gnathostoma spinigerum</name>
    <dbReference type="NCBI Taxonomy" id="75299"/>
    <lineage>
        <taxon>Eukaryota</taxon>
        <taxon>Metazoa</taxon>
        <taxon>Ecdysozoa</taxon>
        <taxon>Nematoda</taxon>
        <taxon>Chromadorea</taxon>
        <taxon>Rhabditida</taxon>
        <taxon>Spirurina</taxon>
        <taxon>Gnathostomatomorpha</taxon>
        <taxon>Gnathostomatoidea</taxon>
        <taxon>Gnathostomatidae</taxon>
        <taxon>Gnathostoma</taxon>
    </lineage>
</organism>
<protein>
    <submittedName>
        <fullName evidence="1">Uncharacterized protein</fullName>
    </submittedName>
</protein>
<gene>
    <name evidence="1" type="ORF">AB6A40_010711</name>
</gene>
<sequence>MRQQKLGWYVRSKRIRPETVEASICVVDGNPTRNRKEFGRSKEKVFRCRGLTVHAPHLFGDYAVEYCRWPRLVADEYSELSQCFAIRLLSCSVDLSSPPSSNRRPTRIKMLPIGNMTITVRKLPAHQESHF</sequence>
<name>A0ABD6F2X8_9BILA</name>
<dbReference type="AlphaFoldDB" id="A0ABD6F2X8"/>